<evidence type="ECO:0000256" key="1">
    <source>
        <dbReference type="ARBA" id="ARBA00010702"/>
    </source>
</evidence>
<dbReference type="PaxDb" id="121845-A0A1S4EBU3"/>
<dbReference type="PANTHER" id="PTHR16222">
    <property type="entry name" value="ADP-RIBOSYLGLYCOHYDROLASE"/>
    <property type="match status" value="1"/>
</dbReference>
<evidence type="ECO:0000313" key="13">
    <source>
        <dbReference type="Proteomes" id="UP000079169"/>
    </source>
</evidence>
<evidence type="ECO:0000256" key="10">
    <source>
        <dbReference type="ARBA" id="ARBA00043193"/>
    </source>
</evidence>
<sequence>MKRVEQNNDDDVEDTYVDKLDVIEKLLEDKNTKSRDVLKCLGNGIAAYESVPTALYVFLRAQQPIPDLKTDNPVTRAIQYAITLGGDTDTIATMAGAIAGAYHGRASIEDGLLSVVESVEYIENLAERLYDNVEASG</sequence>
<dbReference type="InterPro" id="IPR036705">
    <property type="entry name" value="Ribosyl_crysJ1_sf"/>
</dbReference>
<keyword evidence="13" id="KW-1185">Reference proteome</keyword>
<organism evidence="13 14">
    <name type="scientific">Diaphorina citri</name>
    <name type="common">Asian citrus psyllid</name>
    <dbReference type="NCBI Taxonomy" id="121845"/>
    <lineage>
        <taxon>Eukaryota</taxon>
        <taxon>Metazoa</taxon>
        <taxon>Ecdysozoa</taxon>
        <taxon>Arthropoda</taxon>
        <taxon>Hexapoda</taxon>
        <taxon>Insecta</taxon>
        <taxon>Pterygota</taxon>
        <taxon>Neoptera</taxon>
        <taxon>Paraneoptera</taxon>
        <taxon>Hemiptera</taxon>
        <taxon>Sternorrhyncha</taxon>
        <taxon>Psylloidea</taxon>
        <taxon>Psyllidae</taxon>
        <taxon>Diaphorininae</taxon>
        <taxon>Diaphorina</taxon>
    </lineage>
</organism>
<dbReference type="GO" id="GO:0005634">
    <property type="term" value="C:nucleus"/>
    <property type="evidence" value="ECO:0007669"/>
    <property type="project" value="TreeGrafter"/>
</dbReference>
<evidence type="ECO:0000256" key="5">
    <source>
        <dbReference type="ARBA" id="ARBA00042398"/>
    </source>
</evidence>
<evidence type="ECO:0000256" key="4">
    <source>
        <dbReference type="ARBA" id="ARBA00041057"/>
    </source>
</evidence>
<evidence type="ECO:0000256" key="7">
    <source>
        <dbReference type="ARBA" id="ARBA00042722"/>
    </source>
</evidence>
<dbReference type="Pfam" id="PF03747">
    <property type="entry name" value="ADP_ribosyl_GH"/>
    <property type="match status" value="1"/>
</dbReference>
<dbReference type="InterPro" id="IPR005502">
    <property type="entry name" value="Ribosyl_crysJ1"/>
</dbReference>
<dbReference type="EC" id="3.2.1.143" evidence="2"/>
<evidence type="ECO:0000256" key="12">
    <source>
        <dbReference type="PIRSR" id="PIRSR605502-1"/>
    </source>
</evidence>
<gene>
    <name evidence="14" type="primary">LOC103509161</name>
</gene>
<dbReference type="SUPFAM" id="SSF101478">
    <property type="entry name" value="ADP-ribosylglycohydrolase"/>
    <property type="match status" value="1"/>
</dbReference>
<dbReference type="GO" id="GO:0046872">
    <property type="term" value="F:metal ion binding"/>
    <property type="evidence" value="ECO:0007669"/>
    <property type="project" value="UniProtKB-KW"/>
</dbReference>
<keyword evidence="12" id="KW-0479">Metal-binding</keyword>
<evidence type="ECO:0000256" key="6">
    <source>
        <dbReference type="ARBA" id="ARBA00042471"/>
    </source>
</evidence>
<feature type="binding site" evidence="12">
    <location>
        <position position="89"/>
    </location>
    <ligand>
        <name>Mg(2+)</name>
        <dbReference type="ChEBI" id="CHEBI:18420"/>
        <label>1</label>
    </ligand>
</feature>
<proteinExistence type="inferred from homology"/>
<dbReference type="Gene3D" id="1.10.4080.10">
    <property type="entry name" value="ADP-ribosylation/Crystallin J1"/>
    <property type="match status" value="1"/>
</dbReference>
<evidence type="ECO:0000256" key="11">
    <source>
        <dbReference type="ARBA" id="ARBA00049015"/>
    </source>
</evidence>
<evidence type="ECO:0000256" key="2">
    <source>
        <dbReference type="ARBA" id="ARBA00012255"/>
    </source>
</evidence>
<comment type="similarity">
    <text evidence="1">Belongs to the ADP-ribosylglycohydrolase family.</text>
</comment>
<comment type="catalytic activity">
    <reaction evidence="11">
        <text>alpha-NAD(+) + H2O = ADP-D-ribose + nicotinamide + H(+)</text>
        <dbReference type="Rhea" id="RHEA:68792"/>
        <dbReference type="ChEBI" id="CHEBI:15377"/>
        <dbReference type="ChEBI" id="CHEBI:15378"/>
        <dbReference type="ChEBI" id="CHEBI:17154"/>
        <dbReference type="ChEBI" id="CHEBI:57967"/>
        <dbReference type="ChEBI" id="CHEBI:77017"/>
    </reaction>
</comment>
<keyword evidence="12" id="KW-0460">Magnesium</keyword>
<evidence type="ECO:0000313" key="14">
    <source>
        <dbReference type="RefSeq" id="XP_026679362.1"/>
    </source>
</evidence>
<feature type="binding site" evidence="12">
    <location>
        <position position="87"/>
    </location>
    <ligand>
        <name>Mg(2+)</name>
        <dbReference type="ChEBI" id="CHEBI:18420"/>
        <label>1</label>
    </ligand>
</feature>
<evidence type="ECO:0000256" key="3">
    <source>
        <dbReference type="ARBA" id="ARBA00022801"/>
    </source>
</evidence>
<dbReference type="KEGG" id="dci:103509161"/>
<protein>
    <recommendedName>
        <fullName evidence="4">ADP-ribosylhydrolase ARH3</fullName>
        <ecNumber evidence="2">3.2.1.143</ecNumber>
    </recommendedName>
    <alternativeName>
        <fullName evidence="5">ADP-ribose glycohydrolase ARH3</fullName>
    </alternativeName>
    <alternativeName>
        <fullName evidence="6">ADP-ribosylhydrolase 3</fullName>
    </alternativeName>
    <alternativeName>
        <fullName evidence="9">O-acetyl-ADP-ribose deacetylase ARH3</fullName>
    </alternativeName>
    <alternativeName>
        <fullName evidence="10">Poly(ADP-ribose) glycohydrolase ARH3</fullName>
    </alternativeName>
    <alternativeName>
        <fullName evidence="8">[Protein ADP-ribosylarginine] hydrolase-like protein 2</fullName>
    </alternativeName>
    <alternativeName>
        <fullName evidence="7">[Protein ADP-ribosylserine] hydrolase</fullName>
    </alternativeName>
</protein>
<feature type="binding site" evidence="12">
    <location>
        <position position="90"/>
    </location>
    <ligand>
        <name>Mg(2+)</name>
        <dbReference type="ChEBI" id="CHEBI:18420"/>
        <label>1</label>
    </ligand>
</feature>
<comment type="cofactor">
    <cofactor evidence="12">
        <name>Mg(2+)</name>
        <dbReference type="ChEBI" id="CHEBI:18420"/>
    </cofactor>
    <text evidence="12">Binds 2 magnesium ions per subunit.</text>
</comment>
<accession>A0A1S4EBU3</accession>
<dbReference type="GeneID" id="103509161"/>
<evidence type="ECO:0000256" key="8">
    <source>
        <dbReference type="ARBA" id="ARBA00042850"/>
    </source>
</evidence>
<dbReference type="AlphaFoldDB" id="A0A1S4EBU3"/>
<dbReference type="PANTHER" id="PTHR16222:SF24">
    <property type="entry name" value="ADP-RIBOSYLHYDROLASE ARH3"/>
    <property type="match status" value="1"/>
</dbReference>
<dbReference type="STRING" id="121845.A0A1S4EBU3"/>
<dbReference type="GO" id="GO:0004649">
    <property type="term" value="F:poly(ADP-ribose) glycohydrolase activity"/>
    <property type="evidence" value="ECO:0007669"/>
    <property type="project" value="UniProtKB-EC"/>
</dbReference>
<reference evidence="14" key="1">
    <citation type="submission" date="2025-08" db="UniProtKB">
        <authorList>
            <consortium name="RefSeq"/>
        </authorList>
    </citation>
    <scope>IDENTIFICATION</scope>
</reference>
<dbReference type="InterPro" id="IPR050792">
    <property type="entry name" value="ADP-ribosylglycohydrolase"/>
</dbReference>
<dbReference type="RefSeq" id="XP_026679362.1">
    <property type="nucleotide sequence ID" value="XM_026823561.1"/>
</dbReference>
<name>A0A1S4EBU3_DIACI</name>
<keyword evidence="3" id="KW-0378">Hydrolase</keyword>
<dbReference type="Proteomes" id="UP000079169">
    <property type="component" value="Unplaced"/>
</dbReference>
<evidence type="ECO:0000256" key="9">
    <source>
        <dbReference type="ARBA" id="ARBA00043187"/>
    </source>
</evidence>
<dbReference type="GO" id="GO:0005739">
    <property type="term" value="C:mitochondrion"/>
    <property type="evidence" value="ECO:0007669"/>
    <property type="project" value="TreeGrafter"/>
</dbReference>